<dbReference type="Gene3D" id="3.40.50.150">
    <property type="entry name" value="Vaccinia Virus protein VP39"/>
    <property type="match status" value="1"/>
</dbReference>
<dbReference type="InterPro" id="IPR049900">
    <property type="entry name" value="PKS_mFAS_DH"/>
</dbReference>
<feature type="domain" description="PKS/mFAS DH" evidence="10">
    <location>
        <begin position="1305"/>
        <end position="1625"/>
    </location>
</feature>
<dbReference type="InterPro" id="IPR016035">
    <property type="entry name" value="Acyl_Trfase/lysoPLipase"/>
</dbReference>
<dbReference type="GO" id="GO:0044550">
    <property type="term" value="P:secondary metabolite biosynthetic process"/>
    <property type="evidence" value="ECO:0007669"/>
    <property type="project" value="TreeGrafter"/>
</dbReference>
<feature type="region of interest" description="N-terminal hotdog fold" evidence="6">
    <location>
        <begin position="1305"/>
        <end position="1447"/>
    </location>
</feature>
<keyword evidence="5" id="KW-0511">Multifunctional enzyme</keyword>
<dbReference type="RefSeq" id="XP_030990216.1">
    <property type="nucleotide sequence ID" value="XM_031132561.1"/>
</dbReference>
<dbReference type="InterPro" id="IPR014030">
    <property type="entry name" value="Ketoacyl_synth_N"/>
</dbReference>
<dbReference type="InterPro" id="IPR006162">
    <property type="entry name" value="Ppantetheine_attach_site"/>
</dbReference>
<dbReference type="InterPro" id="IPR014031">
    <property type="entry name" value="Ketoacyl_synth_C"/>
</dbReference>
<dbReference type="SUPFAM" id="SSF53335">
    <property type="entry name" value="S-adenosyl-L-methionine-dependent methyltransferases"/>
    <property type="match status" value="1"/>
</dbReference>
<dbReference type="PANTHER" id="PTHR43775">
    <property type="entry name" value="FATTY ACID SYNTHASE"/>
    <property type="match status" value="1"/>
</dbReference>
<dbReference type="Pfam" id="PF00698">
    <property type="entry name" value="Acyl_transf_1"/>
    <property type="match status" value="1"/>
</dbReference>
<dbReference type="GeneID" id="41977439"/>
<evidence type="ECO:0000256" key="3">
    <source>
        <dbReference type="ARBA" id="ARBA00022603"/>
    </source>
</evidence>
<name>A0A507AFU9_9PEZI</name>
<keyword evidence="1" id="KW-0596">Phosphopantetheine</keyword>
<dbReference type="InterPro" id="IPR032088">
    <property type="entry name" value="SAT"/>
</dbReference>
<comment type="caution">
    <text evidence="11">The sequence shown here is derived from an EMBL/GenBank/DDBJ whole genome shotgun (WGS) entry which is preliminary data.</text>
</comment>
<dbReference type="GO" id="GO:0032259">
    <property type="term" value="P:methylation"/>
    <property type="evidence" value="ECO:0007669"/>
    <property type="project" value="UniProtKB-KW"/>
</dbReference>
<dbReference type="PROSITE" id="PS00606">
    <property type="entry name" value="KS3_1"/>
    <property type="match status" value="1"/>
</dbReference>
<evidence type="ECO:0000256" key="6">
    <source>
        <dbReference type="PROSITE-ProRule" id="PRU01363"/>
    </source>
</evidence>
<dbReference type="SMART" id="SM00825">
    <property type="entry name" value="PKS_KS"/>
    <property type="match status" value="1"/>
</dbReference>
<dbReference type="Pfam" id="PF02801">
    <property type="entry name" value="Ketoacyl-synt_C"/>
    <property type="match status" value="1"/>
</dbReference>
<dbReference type="PANTHER" id="PTHR43775:SF21">
    <property type="entry name" value="NON-REDUCING POLYKETIDE SYNTHASE AUSA-RELATED"/>
    <property type="match status" value="1"/>
</dbReference>
<accession>A0A507AFU9</accession>
<dbReference type="InterPro" id="IPR042104">
    <property type="entry name" value="PKS_dehydratase_sf"/>
</dbReference>
<feature type="active site" description="Proton donor; for dehydratase activity" evidence="6">
    <location>
        <position position="1531"/>
    </location>
</feature>
<dbReference type="Gene3D" id="3.30.70.3290">
    <property type="match status" value="1"/>
</dbReference>
<dbReference type="Gene3D" id="3.40.366.10">
    <property type="entry name" value="Malonyl-Coenzyme A Acyl Carrier Protein, domain 2"/>
    <property type="match status" value="2"/>
</dbReference>
<proteinExistence type="predicted"/>
<evidence type="ECO:0000259" key="9">
    <source>
        <dbReference type="PROSITE" id="PS52004"/>
    </source>
</evidence>
<evidence type="ECO:0000256" key="1">
    <source>
        <dbReference type="ARBA" id="ARBA00022450"/>
    </source>
</evidence>
<dbReference type="InterPro" id="IPR029063">
    <property type="entry name" value="SAM-dependent_MTases_sf"/>
</dbReference>
<dbReference type="OrthoDB" id="329835at2759"/>
<feature type="compositionally biased region" description="Low complexity" evidence="7">
    <location>
        <begin position="1670"/>
        <end position="1686"/>
    </location>
</feature>
<dbReference type="InterPro" id="IPR016039">
    <property type="entry name" value="Thiolase-like"/>
</dbReference>
<dbReference type="InterPro" id="IPR001227">
    <property type="entry name" value="Ac_transferase_dom_sf"/>
</dbReference>
<dbReference type="SMART" id="SM00827">
    <property type="entry name" value="PKS_AT"/>
    <property type="match status" value="1"/>
</dbReference>
<reference evidence="11 12" key="1">
    <citation type="submission" date="2019-06" db="EMBL/GenBank/DDBJ databases">
        <title>Draft genome sequence of the filamentous fungus Phialemoniopsis curvata isolated from diesel fuel.</title>
        <authorList>
            <person name="Varaljay V.A."/>
            <person name="Lyon W.J."/>
            <person name="Crouch A.L."/>
            <person name="Drake C.E."/>
            <person name="Hollomon J.M."/>
            <person name="Nadeau L.J."/>
            <person name="Nunn H.S."/>
            <person name="Stevenson B.S."/>
            <person name="Bojanowski C.L."/>
            <person name="Crookes-Goodson W.J."/>
        </authorList>
    </citation>
    <scope>NUCLEOTIDE SEQUENCE [LARGE SCALE GENOMIC DNA]</scope>
    <source>
        <strain evidence="11 12">D216</strain>
    </source>
</reference>
<dbReference type="InterPro" id="IPR041068">
    <property type="entry name" value="HTH_51"/>
</dbReference>
<feature type="region of interest" description="C-terminal hotdog fold" evidence="6">
    <location>
        <begin position="1468"/>
        <end position="1625"/>
    </location>
</feature>
<dbReference type="Gene3D" id="1.10.1200.10">
    <property type="entry name" value="ACP-like"/>
    <property type="match status" value="2"/>
</dbReference>
<evidence type="ECO:0000256" key="7">
    <source>
        <dbReference type="SAM" id="MobiDB-lite"/>
    </source>
</evidence>
<feature type="region of interest" description="Disordered" evidence="7">
    <location>
        <begin position="1758"/>
        <end position="1783"/>
    </location>
</feature>
<keyword evidence="12" id="KW-1185">Reference proteome</keyword>
<protein>
    <submittedName>
        <fullName evidence="11">Uncharacterized protein</fullName>
    </submittedName>
</protein>
<feature type="active site" description="Proton acceptor; for dehydratase activity" evidence="6">
    <location>
        <position position="1341"/>
    </location>
</feature>
<dbReference type="InterPro" id="IPR020841">
    <property type="entry name" value="PKS_Beta-ketoAc_synthase_dom"/>
</dbReference>
<evidence type="ECO:0000256" key="5">
    <source>
        <dbReference type="ARBA" id="ARBA00023268"/>
    </source>
</evidence>
<dbReference type="CDD" id="cd02440">
    <property type="entry name" value="AdoMet_MTases"/>
    <property type="match status" value="1"/>
</dbReference>
<dbReference type="Pfam" id="PF16073">
    <property type="entry name" value="SAT"/>
    <property type="match status" value="1"/>
</dbReference>
<feature type="domain" description="Carrier" evidence="8">
    <location>
        <begin position="1685"/>
        <end position="1765"/>
    </location>
</feature>
<organism evidence="11 12">
    <name type="scientific">Thyridium curvatum</name>
    <dbReference type="NCBI Taxonomy" id="1093900"/>
    <lineage>
        <taxon>Eukaryota</taxon>
        <taxon>Fungi</taxon>
        <taxon>Dikarya</taxon>
        <taxon>Ascomycota</taxon>
        <taxon>Pezizomycotina</taxon>
        <taxon>Sordariomycetes</taxon>
        <taxon>Sordariomycetidae</taxon>
        <taxon>Thyridiales</taxon>
        <taxon>Thyridiaceae</taxon>
        <taxon>Thyridium</taxon>
    </lineage>
</organism>
<dbReference type="Proteomes" id="UP000319257">
    <property type="component" value="Unassembled WGS sequence"/>
</dbReference>
<dbReference type="Pfam" id="PF00109">
    <property type="entry name" value="ketoacyl-synt"/>
    <property type="match status" value="1"/>
</dbReference>
<dbReference type="InterPro" id="IPR036736">
    <property type="entry name" value="ACP-like_sf"/>
</dbReference>
<dbReference type="Pfam" id="PF18558">
    <property type="entry name" value="HTH_51"/>
    <property type="match status" value="1"/>
</dbReference>
<dbReference type="GO" id="GO:0006633">
    <property type="term" value="P:fatty acid biosynthetic process"/>
    <property type="evidence" value="ECO:0007669"/>
    <property type="project" value="InterPro"/>
</dbReference>
<dbReference type="GO" id="GO:0004312">
    <property type="term" value="F:fatty acid synthase activity"/>
    <property type="evidence" value="ECO:0007669"/>
    <property type="project" value="TreeGrafter"/>
</dbReference>
<dbReference type="PROSITE" id="PS52004">
    <property type="entry name" value="KS3_2"/>
    <property type="match status" value="1"/>
</dbReference>
<feature type="compositionally biased region" description="Low complexity" evidence="7">
    <location>
        <begin position="1651"/>
        <end position="1662"/>
    </location>
</feature>
<feature type="region of interest" description="Disordered" evidence="7">
    <location>
        <begin position="1651"/>
        <end position="1686"/>
    </location>
</feature>
<dbReference type="PROSITE" id="PS00012">
    <property type="entry name" value="PHOSPHOPANTETHEINE"/>
    <property type="match status" value="2"/>
</dbReference>
<evidence type="ECO:0000259" key="8">
    <source>
        <dbReference type="PROSITE" id="PS50075"/>
    </source>
</evidence>
<dbReference type="Pfam" id="PF08242">
    <property type="entry name" value="Methyltransf_12"/>
    <property type="match status" value="1"/>
</dbReference>
<dbReference type="InterPro" id="IPR049551">
    <property type="entry name" value="PKS_DH_C"/>
</dbReference>
<dbReference type="Pfam" id="PF22621">
    <property type="entry name" value="CurL-like_PKS_C"/>
    <property type="match status" value="1"/>
</dbReference>
<keyword evidence="3" id="KW-0489">Methyltransferase</keyword>
<dbReference type="InParanoid" id="A0A507AFU9"/>
<keyword evidence="4" id="KW-0808">Transferase</keyword>
<dbReference type="InterPro" id="IPR050091">
    <property type="entry name" value="PKS_NRPS_Biosynth_Enz"/>
</dbReference>
<dbReference type="STRING" id="1093900.A0A507AFU9"/>
<evidence type="ECO:0000313" key="11">
    <source>
        <dbReference type="EMBL" id="TPX08505.1"/>
    </source>
</evidence>
<evidence type="ECO:0000256" key="2">
    <source>
        <dbReference type="ARBA" id="ARBA00022553"/>
    </source>
</evidence>
<dbReference type="InterPro" id="IPR013217">
    <property type="entry name" value="Methyltransf_12"/>
</dbReference>
<gene>
    <name evidence="11" type="ORF">E0L32_009992</name>
</gene>
<evidence type="ECO:0000259" key="10">
    <source>
        <dbReference type="PROSITE" id="PS52019"/>
    </source>
</evidence>
<keyword evidence="2" id="KW-0597">Phosphoprotein</keyword>
<dbReference type="EMBL" id="SKBQ01000077">
    <property type="protein sequence ID" value="TPX08505.1"/>
    <property type="molecule type" value="Genomic_DNA"/>
</dbReference>
<dbReference type="InterPro" id="IPR009081">
    <property type="entry name" value="PP-bd_ACP"/>
</dbReference>
<dbReference type="SUPFAM" id="SSF52151">
    <property type="entry name" value="FabD/lysophospholipase-like"/>
    <property type="match status" value="1"/>
</dbReference>
<dbReference type="InterPro" id="IPR014043">
    <property type="entry name" value="Acyl_transferase_dom"/>
</dbReference>
<evidence type="ECO:0000256" key="4">
    <source>
        <dbReference type="ARBA" id="ARBA00022679"/>
    </source>
</evidence>
<dbReference type="CDD" id="cd00833">
    <property type="entry name" value="PKS"/>
    <property type="match status" value="1"/>
</dbReference>
<dbReference type="GO" id="GO:0004315">
    <property type="term" value="F:3-oxoacyl-[acyl-carrier-protein] synthase activity"/>
    <property type="evidence" value="ECO:0007669"/>
    <property type="project" value="InterPro"/>
</dbReference>
<dbReference type="SUPFAM" id="SSF53901">
    <property type="entry name" value="Thiolase-like"/>
    <property type="match status" value="1"/>
</dbReference>
<dbReference type="Pfam" id="PF14765">
    <property type="entry name" value="PS-DH"/>
    <property type="match status" value="1"/>
</dbReference>
<dbReference type="Gene3D" id="3.10.129.110">
    <property type="entry name" value="Polyketide synthase dehydratase"/>
    <property type="match status" value="1"/>
</dbReference>
<feature type="domain" description="Ketosynthase family 3 (KS3)" evidence="9">
    <location>
        <begin position="386"/>
        <end position="814"/>
    </location>
</feature>
<dbReference type="SUPFAM" id="SSF47336">
    <property type="entry name" value="ACP-like"/>
    <property type="match status" value="2"/>
</dbReference>
<dbReference type="Pfam" id="PF00550">
    <property type="entry name" value="PP-binding"/>
    <property type="match status" value="2"/>
</dbReference>
<dbReference type="PROSITE" id="PS50075">
    <property type="entry name" value="CARRIER"/>
    <property type="match status" value="1"/>
</dbReference>
<dbReference type="PROSITE" id="PS52019">
    <property type="entry name" value="PKS_MFAS_DH"/>
    <property type="match status" value="1"/>
</dbReference>
<dbReference type="GO" id="GO:0008168">
    <property type="term" value="F:methyltransferase activity"/>
    <property type="evidence" value="ECO:0007669"/>
    <property type="project" value="UniProtKB-KW"/>
</dbReference>
<dbReference type="Gene3D" id="3.40.47.10">
    <property type="match status" value="1"/>
</dbReference>
<sequence>MSASQISDSGPVSAAFFCPQAWAPDEEYLNGVRSFLNRNQYGQLLLREIADLKNSRIWSLFATASTDVASLSPGPEYLDMLHNWAAKGVSGPVAAARSGVVALPLLVILQVSQYLSYLEHHKLSHRTFLAQVGAGGGLQGFCGGLATAIIIACAADETQVVQYTATAMRVLVGVGAYSEAADDTKGRGSTTLALRLKYDGQGEDITQCFPGTYVSAITEPRSISVVGPAGTLHELSVYAQEQEQLKVQKMDIRGKTHNPENQELAEALCTVCDGESYLHLPDASKLHVPVRSNRTGRKLTEGSLTKELATTILAYRCEWYTILTETAQDMKAAGHDAPKVVTFGLTDAVSVAPFVKEGLRLAKVAAHPLISRVAEGPLADALEFPETAIAVIGASCRLPGANNLDELWELLASGADQHRPLGTDRFDIYNSFRGSQSKNFDGNESRFFGNFIDDIRRFDNSFFGVNPREAASMDPQQRILLEVAYEALDDAGYLARHRREDGDNVGCFIGGSLVEYLDNTSAHAPTAYVASGTIRAFLCGRLSYYFGWSGPAEVIDTACSSSLVAINRACKAIQADECPMALCGGVNIITGMNNYFDLGKAGFLSPTGQCKPFDISADGYCRAEGVGLVVLKKLSRALADGDAVMGVIPGISTNQGGLSSSITIPHSAAQQALYKNVLQQARIPPENVSYIEAHGTGTQAGDPLEVESLRSVFGKNELPTSSDRTLYIGSIKGNLGHCETAAGVAGLLKVLTMIKHAQLPSQASHGTLNPKIAPLEPDRLAINRCLRDWDVPFRAALVNSYGAAGSNCALLCCEMPSKDGNPEIDVNARLPLLISAASEKSLLRNAQALSAHLRKHGSKTNLGDLAYTLNERRKRHKFLATIEAVDVQDVAGRLENLQADSIVKNTSESPRPVVLVFSGQFDTKVKLDKAFYDKVPAFRHHLDLCDRELTAQGFPSIIPSVFDSEPAADATLLQCGIFAMQYASAQCWIDAGLKPNAVIGHSLGELTALAVCGVLSLAHSIKLVASRARLIDTHWGPDKGSMLALSNCSASDSEALRSQLQQKSGAVFNIACYNAADTIVACGASADMAQLESLVSSEPRFQKIRSRPLSTSHGFHSRLTDPLLADLAAISESLEWKEPKFPLEMCSNRPIESFKHYDPSRHLREPVFFVDAVQRLEQRFSSMLWLEAGISTPAVAMARAASGQANVHSFLSLKASGTLNALDSLAGVVSTLWRNGHFLRHWRLVSPERKTPDFKPIWLPPYQFERTQHWVPNIDRVLEMRQTVAKEAAESMALVKAPYTPPSAPPTLVSSTPRLSMKHSGQVEFTINVHSQRYSRIVRGHSLRSRALCPASMYMESVIMALQHLAAEGNSTYVAPDGANLVWEEVNFQSPLGTEPNGEVVVRLSLARRENAWNFAICTLPGDGSSSRPARETRHVSGVVSLAERLHLDVWERLVSGSMERIVGTDENERLMSKRTYGLFSRLVNYPPFFQGIYSLVLHDREAVATIRMPEGQPAREESTAWSLCDTVTIDAFIQVLGFIINTSDFIGEGEVAVMVGLDRAVISRKCDFGAGCSSQENWRVYARFEIDGNGQPIGDIFVWNTPNSDLVAVLTGCRFSKVPIVKLERSLDQAMRLVAPTPTKPAAVVHLLPAESSSTSSSGSDSDAESRESAPTPSSVSSTGPSSDAQLEELQSLLAEGTGVDKSEMTKDMLLADMGLDSLAAVDLAGELSSKFKLSIASHELQSMTVEELSTKIGGSASVTAAPRPRPAIAPPRADDVGNAAQLASPPDWGRFQKLKQVLVDVVGVGVEGIEPGFVLADLGIDSMSANDLRQELQERFSMRVYQIKVDDTVEDLMKQLSISISPATSLSAANWASVPQTKGVADTPSGAERHASVAGATVLLGNPFEALRASDAYFDDSAKKQGYFDHSKVAAPYEDEILVAHITEGFAKLGVNLSRAEPGSKLPQVPHLKPKYDRLVPRLWEILQHHGLVTINPDGTFTRTDREVDGRSSATLLEAFRSRFPAYKYESDIIGLTGPRLADCLSGELDSVNLLFGNPAALKIMANFYDLSPMMSTLTDQLVHFLKTLLRNVDKSRPIRILEVGAGTGGTTRRVLAALASANISTIYTFTDIAASLVSKAKAALKEYDFIEYGTFNLEKEVPEDYRGRFDVVISTNCVHATTNRTNSCRRLRDTLAPGGIVVLSELTRKIDWYDTCFGLLDGWWLAEGRTIYPIQPADRWMSVYEAAGYASYGYSWGPTLEATSQQLLVACTERWTVPAVQDAPAQRP</sequence>
<dbReference type="InterPro" id="IPR018201">
    <property type="entry name" value="Ketoacyl_synth_AS"/>
</dbReference>
<evidence type="ECO:0000313" key="12">
    <source>
        <dbReference type="Proteomes" id="UP000319257"/>
    </source>
</evidence>